<evidence type="ECO:0008006" key="4">
    <source>
        <dbReference type="Google" id="ProtNLM"/>
    </source>
</evidence>
<feature type="signal peptide" evidence="1">
    <location>
        <begin position="1"/>
        <end position="21"/>
    </location>
</feature>
<dbReference type="Proteomes" id="UP001371456">
    <property type="component" value="Unassembled WGS sequence"/>
</dbReference>
<comment type="caution">
    <text evidence="2">The sequence shown here is derived from an EMBL/GenBank/DDBJ whole genome shotgun (WGS) entry which is preliminary data.</text>
</comment>
<feature type="chain" id="PRO_5042916843" description="Secreted protein" evidence="1">
    <location>
        <begin position="22"/>
        <end position="71"/>
    </location>
</feature>
<evidence type="ECO:0000313" key="3">
    <source>
        <dbReference type="Proteomes" id="UP001371456"/>
    </source>
</evidence>
<evidence type="ECO:0000313" key="2">
    <source>
        <dbReference type="EMBL" id="KAK6786826.1"/>
    </source>
</evidence>
<dbReference type="EMBL" id="JBANQN010000006">
    <property type="protein sequence ID" value="KAK6786826.1"/>
    <property type="molecule type" value="Genomic_DNA"/>
</dbReference>
<dbReference type="AlphaFoldDB" id="A0AAN8TK03"/>
<organism evidence="2 3">
    <name type="scientific">Solanum bulbocastanum</name>
    <name type="common">Wild potato</name>
    <dbReference type="NCBI Taxonomy" id="147425"/>
    <lineage>
        <taxon>Eukaryota</taxon>
        <taxon>Viridiplantae</taxon>
        <taxon>Streptophyta</taxon>
        <taxon>Embryophyta</taxon>
        <taxon>Tracheophyta</taxon>
        <taxon>Spermatophyta</taxon>
        <taxon>Magnoliopsida</taxon>
        <taxon>eudicotyledons</taxon>
        <taxon>Gunneridae</taxon>
        <taxon>Pentapetalae</taxon>
        <taxon>asterids</taxon>
        <taxon>lamiids</taxon>
        <taxon>Solanales</taxon>
        <taxon>Solanaceae</taxon>
        <taxon>Solanoideae</taxon>
        <taxon>Solaneae</taxon>
        <taxon>Solanum</taxon>
    </lineage>
</organism>
<gene>
    <name evidence="2" type="ORF">RDI58_015351</name>
</gene>
<keyword evidence="3" id="KW-1185">Reference proteome</keyword>
<protein>
    <recommendedName>
        <fullName evidence="4">Secreted protein</fullName>
    </recommendedName>
</protein>
<evidence type="ECO:0000256" key="1">
    <source>
        <dbReference type="SAM" id="SignalP"/>
    </source>
</evidence>
<proteinExistence type="predicted"/>
<name>A0AAN8TK03_SOLBU</name>
<accession>A0AAN8TK03</accession>
<reference evidence="2 3" key="1">
    <citation type="submission" date="2024-02" db="EMBL/GenBank/DDBJ databases">
        <title>de novo genome assembly of Solanum bulbocastanum strain 11H21.</title>
        <authorList>
            <person name="Hosaka A.J."/>
        </authorList>
    </citation>
    <scope>NUCLEOTIDE SEQUENCE [LARGE SCALE GENOMIC DNA]</scope>
    <source>
        <tissue evidence="2">Young leaves</tissue>
    </source>
</reference>
<sequence length="71" mass="8091">MVSYGIKLFLVYIFLLKKCVGVNKLECCLSLTLAYTNAIGSILGKSAIFLVSCRLTREGVVVRRKWRKYSR</sequence>
<keyword evidence="1" id="KW-0732">Signal</keyword>